<keyword evidence="1" id="KW-1133">Transmembrane helix</keyword>
<gene>
    <name evidence="2" type="ORF">AWB77_03866</name>
</gene>
<sequence>MNNEYQKTLVQTVSVCPIWPAEATQKIGQMIGEINQANTIMGNISATAQNAAIKGGFAAETFHAESFNLDAILKDKDVRAFTDGFRQTPLTRNDPTHDIVVMKDGEQVLGAQLKYFKDADATQKAFRSTRDGVHHYERADRFIGPSDQIEGIQASAHKTVLKNGQTRPEVARAAKKVRDNTAGQMEVDGVQSAPLSKTEAEQLGAGTQQGKDVHQRMQDGYLNKATVRQSLRAAGSAAIITAVTAGCINTFQSIKLVRDGELSAEQAALRILRDTAIAAGDSALKAGAATASVSLAARSLPSLFSGSAFQSSLASGAIAGATVCAVDLVQCLVLFAAGKMTRDELETRTGKNIFQTGAAVVGASVGGSIGALGGPVGMLIGSLVGGMITSLAMNIALDNHLEKPFQLTLAATEQVVANGLDAHGALQYLTRSQAYFAEFHQGLVLSERHFEQQIKTMQAQRTRLQSKINNL</sequence>
<feature type="transmembrane region" description="Helical" evidence="1">
    <location>
        <begin position="313"/>
        <end position="337"/>
    </location>
</feature>
<dbReference type="AlphaFoldDB" id="A0A158CAK9"/>
<name>A0A158CAK9_9BURK</name>
<dbReference type="OrthoDB" id="3194722at2"/>
<dbReference type="EMBL" id="FCNX02000009">
    <property type="protein sequence ID" value="SAK79311.1"/>
    <property type="molecule type" value="Genomic_DNA"/>
</dbReference>
<keyword evidence="1" id="KW-0812">Transmembrane</keyword>
<proteinExistence type="predicted"/>
<evidence type="ECO:0000313" key="3">
    <source>
        <dbReference type="Proteomes" id="UP000054903"/>
    </source>
</evidence>
<accession>A0A158CAK9</accession>
<reference evidence="2" key="1">
    <citation type="submission" date="2016-01" db="EMBL/GenBank/DDBJ databases">
        <authorList>
            <person name="Peeters C."/>
        </authorList>
    </citation>
    <scope>NUCLEOTIDE SEQUENCE</scope>
    <source>
        <strain evidence="2">LMG 29320</strain>
    </source>
</reference>
<protein>
    <submittedName>
        <fullName evidence="2">Uncharacterized protein</fullName>
    </submittedName>
</protein>
<evidence type="ECO:0000256" key="1">
    <source>
        <dbReference type="SAM" id="Phobius"/>
    </source>
</evidence>
<dbReference type="Proteomes" id="UP000054903">
    <property type="component" value="Unassembled WGS sequence"/>
</dbReference>
<evidence type="ECO:0000313" key="2">
    <source>
        <dbReference type="EMBL" id="SAK79311.1"/>
    </source>
</evidence>
<keyword evidence="1" id="KW-0472">Membrane</keyword>
<feature type="transmembrane region" description="Helical" evidence="1">
    <location>
        <begin position="353"/>
        <end position="372"/>
    </location>
</feature>
<keyword evidence="3" id="KW-1185">Reference proteome</keyword>
<dbReference type="STRING" id="1777138.AWB77_03866"/>
<organism evidence="2 3">
    <name type="scientific">Caballeronia fortuita</name>
    <dbReference type="NCBI Taxonomy" id="1777138"/>
    <lineage>
        <taxon>Bacteria</taxon>
        <taxon>Pseudomonadati</taxon>
        <taxon>Pseudomonadota</taxon>
        <taxon>Betaproteobacteria</taxon>
        <taxon>Burkholderiales</taxon>
        <taxon>Burkholderiaceae</taxon>
        <taxon>Caballeronia</taxon>
    </lineage>
</organism>
<comment type="caution">
    <text evidence="2">The sequence shown here is derived from an EMBL/GenBank/DDBJ whole genome shotgun (WGS) entry which is preliminary data.</text>
</comment>
<dbReference type="RefSeq" id="WP_061136014.1">
    <property type="nucleotide sequence ID" value="NZ_FCNX02000009.1"/>
</dbReference>